<dbReference type="GO" id="GO:0043565">
    <property type="term" value="F:sequence-specific DNA binding"/>
    <property type="evidence" value="ECO:0007669"/>
    <property type="project" value="TreeGrafter"/>
</dbReference>
<evidence type="ECO:0000256" key="3">
    <source>
        <dbReference type="ARBA" id="ARBA00023125"/>
    </source>
</evidence>
<dbReference type="Proteomes" id="UP000268033">
    <property type="component" value="Unassembled WGS sequence"/>
</dbReference>
<dbReference type="InterPro" id="IPR005119">
    <property type="entry name" value="LysR_subst-bd"/>
</dbReference>
<keyword evidence="7" id="KW-1185">Reference proteome</keyword>
<evidence type="ECO:0000256" key="1">
    <source>
        <dbReference type="ARBA" id="ARBA00009437"/>
    </source>
</evidence>
<sequence length="303" mass="33282">MQDPLSAMHIFVRVAELRSFTQAALVLGLSKTHVSNRVAQLEQWAGARLLQRTTRSVTLTHDGQQFYRRCQLMLDEMQDLESLFTTKEAELSGVLRIDMPTGLARKHVLPRLGAFLDAHPKLNIELSCTDRRVDVVAEGFDAVVRGGAVQDEGLVARHLADLKHQNLASPDYLARHGTPLHPDELGGHYLINYAQVLGAGEGCFDYVAGRQLVAVAMPSRITVNSAEAYQQACLAGLGIIQVPVLPGQAMAPLVGILADYVPPPMPLWLLYPHRRHLSKRLLAFSNWLADSLHQPAGSSPTAR</sequence>
<evidence type="ECO:0000256" key="4">
    <source>
        <dbReference type="ARBA" id="ARBA00023163"/>
    </source>
</evidence>
<dbReference type="STRING" id="584787.GCA_001247655_02311"/>
<keyword evidence="4" id="KW-0804">Transcription</keyword>
<evidence type="ECO:0000259" key="5">
    <source>
        <dbReference type="PROSITE" id="PS50931"/>
    </source>
</evidence>
<dbReference type="EMBL" id="RJUL01000006">
    <property type="protein sequence ID" value="ROQ24866.1"/>
    <property type="molecule type" value="Genomic_DNA"/>
</dbReference>
<keyword evidence="3" id="KW-0238">DNA-binding</keyword>
<proteinExistence type="inferred from homology"/>
<dbReference type="InterPro" id="IPR058163">
    <property type="entry name" value="LysR-type_TF_proteobact-type"/>
</dbReference>
<gene>
    <name evidence="6" type="ORF">EDC28_106113</name>
</gene>
<dbReference type="SUPFAM" id="SSF53850">
    <property type="entry name" value="Periplasmic binding protein-like II"/>
    <property type="match status" value="1"/>
</dbReference>
<dbReference type="PANTHER" id="PTHR30537">
    <property type="entry name" value="HTH-TYPE TRANSCRIPTIONAL REGULATOR"/>
    <property type="match status" value="1"/>
</dbReference>
<dbReference type="FunFam" id="1.10.10.10:FF:000001">
    <property type="entry name" value="LysR family transcriptional regulator"/>
    <property type="match status" value="1"/>
</dbReference>
<feature type="domain" description="HTH lysR-type" evidence="5">
    <location>
        <begin position="3"/>
        <end position="60"/>
    </location>
</feature>
<organism evidence="6 7">
    <name type="scientific">Gallaecimonas pentaromativorans</name>
    <dbReference type="NCBI Taxonomy" id="584787"/>
    <lineage>
        <taxon>Bacteria</taxon>
        <taxon>Pseudomonadati</taxon>
        <taxon>Pseudomonadota</taxon>
        <taxon>Gammaproteobacteria</taxon>
        <taxon>Enterobacterales</taxon>
        <taxon>Gallaecimonadaceae</taxon>
        <taxon>Gallaecimonas</taxon>
    </lineage>
</organism>
<dbReference type="PROSITE" id="PS50931">
    <property type="entry name" value="HTH_LYSR"/>
    <property type="match status" value="1"/>
</dbReference>
<dbReference type="Gene3D" id="1.10.10.10">
    <property type="entry name" value="Winged helix-like DNA-binding domain superfamily/Winged helix DNA-binding domain"/>
    <property type="match status" value="1"/>
</dbReference>
<dbReference type="GO" id="GO:0003700">
    <property type="term" value="F:DNA-binding transcription factor activity"/>
    <property type="evidence" value="ECO:0007669"/>
    <property type="project" value="InterPro"/>
</dbReference>
<evidence type="ECO:0000313" key="7">
    <source>
        <dbReference type="Proteomes" id="UP000268033"/>
    </source>
</evidence>
<protein>
    <submittedName>
        <fullName evidence="6">LysR family transcriptional regulator</fullName>
    </submittedName>
</protein>
<dbReference type="Pfam" id="PF00126">
    <property type="entry name" value="HTH_1"/>
    <property type="match status" value="1"/>
</dbReference>
<evidence type="ECO:0000256" key="2">
    <source>
        <dbReference type="ARBA" id="ARBA00023015"/>
    </source>
</evidence>
<dbReference type="CDD" id="cd08472">
    <property type="entry name" value="PBP2_CrgA_like_3"/>
    <property type="match status" value="1"/>
</dbReference>
<dbReference type="InterPro" id="IPR036390">
    <property type="entry name" value="WH_DNA-bd_sf"/>
</dbReference>
<accession>A0A3N1PK06</accession>
<dbReference type="InterPro" id="IPR036388">
    <property type="entry name" value="WH-like_DNA-bd_sf"/>
</dbReference>
<name>A0A3N1PK06_9GAMM</name>
<dbReference type="SUPFAM" id="SSF46785">
    <property type="entry name" value="Winged helix' DNA-binding domain"/>
    <property type="match status" value="1"/>
</dbReference>
<comment type="caution">
    <text evidence="6">The sequence shown here is derived from an EMBL/GenBank/DDBJ whole genome shotgun (WGS) entry which is preliminary data.</text>
</comment>
<dbReference type="AlphaFoldDB" id="A0A3N1PK06"/>
<dbReference type="InterPro" id="IPR000847">
    <property type="entry name" value="LysR_HTH_N"/>
</dbReference>
<dbReference type="PANTHER" id="PTHR30537:SF72">
    <property type="entry name" value="LYSR FAMILY TRANSCRIPTIONAL REGULATOR"/>
    <property type="match status" value="1"/>
</dbReference>
<keyword evidence="2" id="KW-0805">Transcription regulation</keyword>
<dbReference type="Gene3D" id="3.40.190.290">
    <property type="match status" value="1"/>
</dbReference>
<comment type="similarity">
    <text evidence="1">Belongs to the LysR transcriptional regulatory family.</text>
</comment>
<dbReference type="RefSeq" id="WP_123421778.1">
    <property type="nucleotide sequence ID" value="NZ_RJUL01000006.1"/>
</dbReference>
<dbReference type="Pfam" id="PF03466">
    <property type="entry name" value="LysR_substrate"/>
    <property type="match status" value="1"/>
</dbReference>
<evidence type="ECO:0000313" key="6">
    <source>
        <dbReference type="EMBL" id="ROQ24866.1"/>
    </source>
</evidence>
<reference evidence="6 7" key="1">
    <citation type="submission" date="2018-11" db="EMBL/GenBank/DDBJ databases">
        <title>Genomic Encyclopedia of Type Strains, Phase IV (KMG-IV): sequencing the most valuable type-strain genomes for metagenomic binning, comparative biology and taxonomic classification.</title>
        <authorList>
            <person name="Goeker M."/>
        </authorList>
    </citation>
    <scope>NUCLEOTIDE SEQUENCE [LARGE SCALE GENOMIC DNA]</scope>
    <source>
        <strain evidence="6 7">DSM 21945</strain>
    </source>
</reference>
<dbReference type="GO" id="GO:0006351">
    <property type="term" value="P:DNA-templated transcription"/>
    <property type="evidence" value="ECO:0007669"/>
    <property type="project" value="TreeGrafter"/>
</dbReference>